<dbReference type="InterPro" id="IPR020449">
    <property type="entry name" value="Tscrpt_reg_AraC-type_HTH"/>
</dbReference>
<dbReference type="PRINTS" id="PR00032">
    <property type="entry name" value="HTHARAC"/>
</dbReference>
<evidence type="ECO:0000256" key="2">
    <source>
        <dbReference type="ARBA" id="ARBA00023125"/>
    </source>
</evidence>
<dbReference type="Pfam" id="PF14525">
    <property type="entry name" value="AraC_binding_2"/>
    <property type="match status" value="1"/>
</dbReference>
<accession>A0ABX9WMW6</accession>
<dbReference type="Pfam" id="PF12833">
    <property type="entry name" value="HTH_18"/>
    <property type="match status" value="1"/>
</dbReference>
<feature type="domain" description="HTH araC/xylS-type" evidence="4">
    <location>
        <begin position="220"/>
        <end position="321"/>
    </location>
</feature>
<dbReference type="SMART" id="SM00342">
    <property type="entry name" value="HTH_ARAC"/>
    <property type="match status" value="1"/>
</dbReference>
<dbReference type="EMBL" id="RJLN01000008">
    <property type="protein sequence ID" value="RNM00749.1"/>
    <property type="molecule type" value="Genomic_DNA"/>
</dbReference>
<proteinExistence type="predicted"/>
<dbReference type="InterPro" id="IPR050204">
    <property type="entry name" value="AraC_XylS_family_regulators"/>
</dbReference>
<keyword evidence="3" id="KW-0804">Transcription</keyword>
<dbReference type="InterPro" id="IPR009057">
    <property type="entry name" value="Homeodomain-like_sf"/>
</dbReference>
<evidence type="ECO:0000259" key="4">
    <source>
        <dbReference type="PROSITE" id="PS01124"/>
    </source>
</evidence>
<dbReference type="RefSeq" id="WP_123239680.1">
    <property type="nucleotide sequence ID" value="NZ_JAAHBY010000008.1"/>
</dbReference>
<dbReference type="Gene3D" id="1.10.10.60">
    <property type="entry name" value="Homeodomain-like"/>
    <property type="match status" value="1"/>
</dbReference>
<dbReference type="PANTHER" id="PTHR46796:SF6">
    <property type="entry name" value="ARAC SUBFAMILY"/>
    <property type="match status" value="1"/>
</dbReference>
<dbReference type="Proteomes" id="UP000280698">
    <property type="component" value="Unassembled WGS sequence"/>
</dbReference>
<dbReference type="PROSITE" id="PS01124">
    <property type="entry name" value="HTH_ARAC_FAMILY_2"/>
    <property type="match status" value="1"/>
</dbReference>
<evidence type="ECO:0000313" key="6">
    <source>
        <dbReference type="Proteomes" id="UP000280698"/>
    </source>
</evidence>
<evidence type="ECO:0000313" key="5">
    <source>
        <dbReference type="EMBL" id="RNM00749.1"/>
    </source>
</evidence>
<dbReference type="InterPro" id="IPR035418">
    <property type="entry name" value="AraC-bd_2"/>
</dbReference>
<dbReference type="SUPFAM" id="SSF46689">
    <property type="entry name" value="Homeodomain-like"/>
    <property type="match status" value="1"/>
</dbReference>
<name>A0ABX9WMW6_9ACTN</name>
<dbReference type="InterPro" id="IPR018060">
    <property type="entry name" value="HTH_AraC"/>
</dbReference>
<evidence type="ECO:0000256" key="3">
    <source>
        <dbReference type="ARBA" id="ARBA00023163"/>
    </source>
</evidence>
<organism evidence="5 6">
    <name type="scientific">Micromonospora solifontis</name>
    <dbReference type="NCBI Taxonomy" id="2487138"/>
    <lineage>
        <taxon>Bacteria</taxon>
        <taxon>Bacillati</taxon>
        <taxon>Actinomycetota</taxon>
        <taxon>Actinomycetes</taxon>
        <taxon>Micromonosporales</taxon>
        <taxon>Micromonosporaceae</taxon>
        <taxon>Micromonospora</taxon>
    </lineage>
</organism>
<reference evidence="5 6" key="1">
    <citation type="submission" date="2018-11" db="EMBL/GenBank/DDBJ databases">
        <title>Micromonospora sp. PPF5-17, a new actinomycetes isolated from a hot spring soil.</title>
        <authorList>
            <person name="Thawai C."/>
        </authorList>
    </citation>
    <scope>NUCLEOTIDE SEQUENCE [LARGE SCALE GENOMIC DNA]</scope>
    <source>
        <strain evidence="5 6">PPF5-17</strain>
    </source>
</reference>
<keyword evidence="1" id="KW-0805">Transcription regulation</keyword>
<sequence>MLANHVVDTTLLPPSDRFAFWHQLVAQETAPAHISSAHLDDFVAYARAIDLGPVRLAALRYPSLNSTRPARLIRRTEADLYQLALPVCGRSALSQDRREAQMNAAEFTFLDTSRPHVATHTTVGPGLAATITVQIAHRDLPLPPDRLRRVLAARIPTDRGMGVLLARYVRRIATCPEQYDPGDAGLLGAVVLDLTAATLAQHLDAEAALPPEVRRQALREQVLAFVDRHLDDPALTPQAVADAHHVSPRTLQRLFAGESTGVAALIRSRRLERCRRDLRDPLLADEPVQTVAARWGFPDKAHFSRAFRAAYGCSPRDWRAGG</sequence>
<gene>
    <name evidence="5" type="ORF">EFE23_04905</name>
</gene>
<keyword evidence="6" id="KW-1185">Reference proteome</keyword>
<comment type="caution">
    <text evidence="5">The sequence shown here is derived from an EMBL/GenBank/DDBJ whole genome shotgun (WGS) entry which is preliminary data.</text>
</comment>
<dbReference type="PANTHER" id="PTHR46796">
    <property type="entry name" value="HTH-TYPE TRANSCRIPTIONAL ACTIVATOR RHAS-RELATED"/>
    <property type="match status" value="1"/>
</dbReference>
<evidence type="ECO:0000256" key="1">
    <source>
        <dbReference type="ARBA" id="ARBA00023015"/>
    </source>
</evidence>
<protein>
    <submittedName>
        <fullName evidence="5">Helix-turn-helix domain-containing protein</fullName>
    </submittedName>
</protein>
<keyword evidence="2" id="KW-0238">DNA-binding</keyword>